<evidence type="ECO:0000256" key="5">
    <source>
        <dbReference type="ARBA" id="ARBA00023136"/>
    </source>
</evidence>
<dbReference type="FunCoup" id="E8QXY3">
    <property type="interactions" value="46"/>
</dbReference>
<keyword evidence="3 6" id="KW-0812">Transmembrane</keyword>
<accession>E8QXY3</accession>
<name>E8QXY3_ISOPI</name>
<sequence>MTGLLEPALIVVILTNLAITASSRLAFGIRLVATQGVVAGLMPLVLSPEEVTVRLVVIGGLTVVLKGIVFPRLLDRTLRQAAVRREEDPPFGYKASIVGGVVTLGLAFWLTGPNRMPLPAPLASPLQLPAAVFTLLTGLFLIVARNNALNQVLGYLVMENGIFLIGLALALEEPLLLEMGILLDVFFGVLVMGVAIFHISRAFDSIEVDELTTLKD</sequence>
<dbReference type="Proteomes" id="UP000008631">
    <property type="component" value="Chromosome"/>
</dbReference>
<reference key="1">
    <citation type="submission" date="2010-11" db="EMBL/GenBank/DDBJ databases">
        <title>The complete sequence of chromosome of Isophaera pallida ATCC 43644.</title>
        <authorList>
            <consortium name="US DOE Joint Genome Institute (JGI-PGF)"/>
            <person name="Lucas S."/>
            <person name="Copeland A."/>
            <person name="Lapidus A."/>
            <person name="Bruce D."/>
            <person name="Goodwin L."/>
            <person name="Pitluck S."/>
            <person name="Kyrpides N."/>
            <person name="Mavromatis K."/>
            <person name="Pagani I."/>
            <person name="Ivanova N."/>
            <person name="Saunders E."/>
            <person name="Brettin T."/>
            <person name="Detter J.C."/>
            <person name="Han C."/>
            <person name="Tapia R."/>
            <person name="Land M."/>
            <person name="Hauser L."/>
            <person name="Markowitz V."/>
            <person name="Cheng J.-F."/>
            <person name="Hugenholtz P."/>
            <person name="Woyke T."/>
            <person name="Wu D."/>
            <person name="Eisen J.A."/>
        </authorList>
    </citation>
    <scope>NUCLEOTIDE SEQUENCE</scope>
    <source>
        <strain>ATCC 43644</strain>
    </source>
</reference>
<dbReference type="PANTHER" id="PTHR38601:SF1">
    <property type="entry name" value="HYDROGENASE-4 COMPONENT E"/>
    <property type="match status" value="1"/>
</dbReference>
<evidence type="ECO:0000256" key="1">
    <source>
        <dbReference type="ARBA" id="ARBA00004651"/>
    </source>
</evidence>
<protein>
    <submittedName>
        <fullName evidence="7">NAD-dependent dehydrogenase subunit</fullName>
    </submittedName>
</protein>
<dbReference type="AlphaFoldDB" id="E8QXY3"/>
<dbReference type="HOGENOM" id="CLU_088957_1_0_0"/>
<evidence type="ECO:0000313" key="7">
    <source>
        <dbReference type="EMBL" id="ADV60962.1"/>
    </source>
</evidence>
<feature type="transmembrane region" description="Helical" evidence="6">
    <location>
        <begin position="177"/>
        <end position="197"/>
    </location>
</feature>
<dbReference type="EMBL" id="CP002353">
    <property type="protein sequence ID" value="ADV60962.1"/>
    <property type="molecule type" value="Genomic_DNA"/>
</dbReference>
<evidence type="ECO:0000256" key="4">
    <source>
        <dbReference type="ARBA" id="ARBA00022989"/>
    </source>
</evidence>
<dbReference type="GO" id="GO:0005886">
    <property type="term" value="C:plasma membrane"/>
    <property type="evidence" value="ECO:0007669"/>
    <property type="project" value="UniProtKB-SubCell"/>
</dbReference>
<evidence type="ECO:0000256" key="6">
    <source>
        <dbReference type="SAM" id="Phobius"/>
    </source>
</evidence>
<dbReference type="RefSeq" id="WP_013563251.1">
    <property type="nucleotide sequence ID" value="NC_014962.1"/>
</dbReference>
<dbReference type="OrthoDB" id="265537at2"/>
<evidence type="ECO:0000313" key="8">
    <source>
        <dbReference type="Proteomes" id="UP000008631"/>
    </source>
</evidence>
<dbReference type="Pfam" id="PF00420">
    <property type="entry name" value="Oxidored_q2"/>
    <property type="match status" value="1"/>
</dbReference>
<keyword evidence="8" id="KW-1185">Reference proteome</keyword>
<proteinExistence type="predicted"/>
<gene>
    <name evidence="7" type="ordered locus">Isop_0367</name>
</gene>
<evidence type="ECO:0000256" key="3">
    <source>
        <dbReference type="ARBA" id="ARBA00022692"/>
    </source>
</evidence>
<dbReference type="InParanoid" id="E8QXY3"/>
<dbReference type="STRING" id="575540.Isop_0367"/>
<feature type="transmembrane region" description="Helical" evidence="6">
    <location>
        <begin position="52"/>
        <end position="70"/>
    </location>
</feature>
<keyword evidence="2" id="KW-1003">Cell membrane</keyword>
<dbReference type="PANTHER" id="PTHR38601">
    <property type="entry name" value="HYDROGENASE-4 COMPONENT E"/>
    <property type="match status" value="1"/>
</dbReference>
<comment type="subcellular location">
    <subcellularLocation>
        <location evidence="1">Cell membrane</location>
        <topology evidence="1">Multi-pass membrane protein</topology>
    </subcellularLocation>
</comment>
<feature type="transmembrane region" description="Helical" evidence="6">
    <location>
        <begin position="122"/>
        <end position="143"/>
    </location>
</feature>
<reference evidence="7 8" key="2">
    <citation type="journal article" date="2011" name="Stand. Genomic Sci.">
        <title>Complete genome sequence of Isosphaera pallida type strain (IS1B).</title>
        <authorList>
            <consortium name="US DOE Joint Genome Institute (JGI-PGF)"/>
            <person name="Goker M."/>
            <person name="Cleland D."/>
            <person name="Saunders E."/>
            <person name="Lapidus A."/>
            <person name="Nolan M."/>
            <person name="Lucas S."/>
            <person name="Hammon N."/>
            <person name="Deshpande S."/>
            <person name="Cheng J.F."/>
            <person name="Tapia R."/>
            <person name="Han C."/>
            <person name="Goodwin L."/>
            <person name="Pitluck S."/>
            <person name="Liolios K."/>
            <person name="Pagani I."/>
            <person name="Ivanova N."/>
            <person name="Mavromatis K."/>
            <person name="Pati A."/>
            <person name="Chen A."/>
            <person name="Palaniappan K."/>
            <person name="Land M."/>
            <person name="Hauser L."/>
            <person name="Chang Y.J."/>
            <person name="Jeffries C.D."/>
            <person name="Detter J.C."/>
            <person name="Beck B."/>
            <person name="Woyke T."/>
            <person name="Bristow J."/>
            <person name="Eisen J.A."/>
            <person name="Markowitz V."/>
            <person name="Hugenholtz P."/>
            <person name="Kyrpides N.C."/>
            <person name="Klenk H.P."/>
        </authorList>
    </citation>
    <scope>NUCLEOTIDE SEQUENCE [LARGE SCALE GENOMIC DNA]</scope>
    <source>
        <strain evidence="8">ATCC 43644 / DSM 9630 / IS1B</strain>
    </source>
</reference>
<dbReference type="InterPro" id="IPR039428">
    <property type="entry name" value="NUOK/Mnh_C1-like"/>
</dbReference>
<feature type="transmembrane region" description="Helical" evidence="6">
    <location>
        <begin position="152"/>
        <end position="171"/>
    </location>
</feature>
<dbReference type="eggNOG" id="COG4237">
    <property type="taxonomic scope" value="Bacteria"/>
</dbReference>
<organism evidence="7 8">
    <name type="scientific">Isosphaera pallida (strain ATCC 43644 / DSM 9630 / IS1B)</name>
    <dbReference type="NCBI Taxonomy" id="575540"/>
    <lineage>
        <taxon>Bacteria</taxon>
        <taxon>Pseudomonadati</taxon>
        <taxon>Planctomycetota</taxon>
        <taxon>Planctomycetia</taxon>
        <taxon>Isosphaerales</taxon>
        <taxon>Isosphaeraceae</taxon>
        <taxon>Isosphaera</taxon>
    </lineage>
</organism>
<evidence type="ECO:0000256" key="2">
    <source>
        <dbReference type="ARBA" id="ARBA00022475"/>
    </source>
</evidence>
<dbReference type="InterPro" id="IPR038730">
    <property type="entry name" value="HyfE-like"/>
</dbReference>
<dbReference type="KEGG" id="ipa:Isop_0367"/>
<keyword evidence="4 6" id="KW-1133">Transmembrane helix</keyword>
<keyword evidence="5 6" id="KW-0472">Membrane</keyword>
<feature type="transmembrane region" description="Helical" evidence="6">
    <location>
        <begin position="91"/>
        <end position="110"/>
    </location>
</feature>